<evidence type="ECO:0000259" key="7">
    <source>
        <dbReference type="PROSITE" id="PS51722"/>
    </source>
</evidence>
<dbReference type="InterPro" id="IPR027417">
    <property type="entry name" value="P-loop_NTPase"/>
</dbReference>
<reference evidence="8" key="1">
    <citation type="submission" date="2020-12" db="EMBL/GenBank/DDBJ databases">
        <title>Bacterial novel species Mucilaginibacter sp. SD-g isolated from soil.</title>
        <authorList>
            <person name="Jung H.-Y."/>
        </authorList>
    </citation>
    <scope>NUCLEOTIDE SEQUENCE</scope>
    <source>
        <strain evidence="8">SD-g</strain>
    </source>
</reference>
<evidence type="ECO:0000256" key="3">
    <source>
        <dbReference type="ARBA" id="ARBA00022695"/>
    </source>
</evidence>
<feature type="domain" description="Tr-type G" evidence="7">
    <location>
        <begin position="1"/>
        <end position="215"/>
    </location>
</feature>
<keyword evidence="5" id="KW-0067">ATP-binding</keyword>
<dbReference type="InterPro" id="IPR044138">
    <property type="entry name" value="CysN_II"/>
</dbReference>
<accession>A0A934PTC6</accession>
<dbReference type="PROSITE" id="PS00301">
    <property type="entry name" value="G_TR_1"/>
    <property type="match status" value="1"/>
</dbReference>
<dbReference type="NCBIfam" id="TIGR02034">
    <property type="entry name" value="CysN"/>
    <property type="match status" value="1"/>
</dbReference>
<sequence>MDILKFITAGSVDDGKSTLIGRLLYDSEAILADQLEALHASNRKNDDGSIDLAILTDGLKAEREQGITIDVAYKYFETDKRKFIIADAPGHIQYTRNMVTGASNAGLAIILIDARKGVVEQTTRHSFLVSLLQIPQVVVCINKMDMVDYSEDVFNRIVADYKKLAAKVNINNVTFIPVSALKGDNIVYPSINMGWYLGDSLLSHLENVSIKIDDTSAHARLPVQWVVRPQTDELHDYRGYAGRVSSGAFRVGDSVTVLPSGFSSVISKLEIFDKHPQEVLAGMSVTVHLQDNIDISRGDIIVNSAGRPQLSNLIEADLCWMDTRPLDTTLTYLVQHNTKTVRCKIQEILYKVNINTLEKDYDEDFQLNDIGRIVIKTAEPLAFDPYQLNKANGGAIIIDSRTNVTVGALMLRQSVD</sequence>
<dbReference type="Gene3D" id="3.40.50.300">
    <property type="entry name" value="P-loop containing nucleotide triphosphate hydrolases"/>
    <property type="match status" value="1"/>
</dbReference>
<keyword evidence="9" id="KW-1185">Reference proteome</keyword>
<dbReference type="InterPro" id="IPR054696">
    <property type="entry name" value="GTP-eEF1A_C"/>
</dbReference>
<dbReference type="Proteomes" id="UP000613193">
    <property type="component" value="Unassembled WGS sequence"/>
</dbReference>
<dbReference type="InterPro" id="IPR031157">
    <property type="entry name" value="G_TR_CS"/>
</dbReference>
<evidence type="ECO:0000313" key="9">
    <source>
        <dbReference type="Proteomes" id="UP000613193"/>
    </source>
</evidence>
<dbReference type="GO" id="GO:0003924">
    <property type="term" value="F:GTPase activity"/>
    <property type="evidence" value="ECO:0007669"/>
    <property type="project" value="InterPro"/>
</dbReference>
<evidence type="ECO:0000256" key="2">
    <source>
        <dbReference type="ARBA" id="ARBA00022679"/>
    </source>
</evidence>
<proteinExistence type="predicted"/>
<dbReference type="CDD" id="cd04166">
    <property type="entry name" value="CysN_ATPS"/>
    <property type="match status" value="1"/>
</dbReference>
<dbReference type="Pfam" id="PF22594">
    <property type="entry name" value="GTP-eEF1A_C"/>
    <property type="match status" value="1"/>
</dbReference>
<keyword evidence="6" id="KW-0342">GTP-binding</keyword>
<evidence type="ECO:0000256" key="6">
    <source>
        <dbReference type="ARBA" id="ARBA00023134"/>
    </source>
</evidence>
<keyword evidence="2" id="KW-0808">Transferase</keyword>
<dbReference type="FunFam" id="3.40.50.300:FF:000119">
    <property type="entry name" value="Sulfate adenylyltransferase subunit 1"/>
    <property type="match status" value="1"/>
</dbReference>
<dbReference type="SUPFAM" id="SSF52540">
    <property type="entry name" value="P-loop containing nucleoside triphosphate hydrolases"/>
    <property type="match status" value="1"/>
</dbReference>
<evidence type="ECO:0000256" key="4">
    <source>
        <dbReference type="ARBA" id="ARBA00022741"/>
    </source>
</evidence>
<dbReference type="EC" id="2.7.7.4" evidence="1"/>
<dbReference type="InterPro" id="IPR000795">
    <property type="entry name" value="T_Tr_GTP-bd_dom"/>
</dbReference>
<dbReference type="CDD" id="cd03695">
    <property type="entry name" value="CysN_NodQ_II"/>
    <property type="match status" value="1"/>
</dbReference>
<dbReference type="GO" id="GO:0005524">
    <property type="term" value="F:ATP binding"/>
    <property type="evidence" value="ECO:0007669"/>
    <property type="project" value="UniProtKB-KW"/>
</dbReference>
<dbReference type="RefSeq" id="WP_200066107.1">
    <property type="nucleotide sequence ID" value="NZ_JAEHFW010000001.1"/>
</dbReference>
<evidence type="ECO:0000256" key="5">
    <source>
        <dbReference type="ARBA" id="ARBA00022840"/>
    </source>
</evidence>
<dbReference type="InterPro" id="IPR041757">
    <property type="entry name" value="CysN_GTP-bd"/>
</dbReference>
<dbReference type="SUPFAM" id="SSF50465">
    <property type="entry name" value="EF-Tu/eEF-1alpha/eIF2-gamma C-terminal domain"/>
    <property type="match status" value="1"/>
</dbReference>
<dbReference type="Pfam" id="PF00009">
    <property type="entry name" value="GTP_EFTU"/>
    <property type="match status" value="1"/>
</dbReference>
<dbReference type="GO" id="GO:0006790">
    <property type="term" value="P:sulfur compound metabolic process"/>
    <property type="evidence" value="ECO:0007669"/>
    <property type="project" value="InterPro"/>
</dbReference>
<dbReference type="GO" id="GO:0005525">
    <property type="term" value="F:GTP binding"/>
    <property type="evidence" value="ECO:0007669"/>
    <property type="project" value="UniProtKB-KW"/>
</dbReference>
<gene>
    <name evidence="8" type="ORF">I5M19_05780</name>
</gene>
<keyword evidence="3" id="KW-0548">Nucleotidyltransferase</keyword>
<evidence type="ECO:0000313" key="8">
    <source>
        <dbReference type="EMBL" id="MBK0378806.1"/>
    </source>
</evidence>
<keyword evidence="4" id="KW-0547">Nucleotide-binding</keyword>
<evidence type="ECO:0000256" key="1">
    <source>
        <dbReference type="ARBA" id="ARBA00012391"/>
    </source>
</evidence>
<dbReference type="SUPFAM" id="SSF50447">
    <property type="entry name" value="Translation proteins"/>
    <property type="match status" value="1"/>
</dbReference>
<organism evidence="8 9">
    <name type="scientific">Mucilaginibacter segetis</name>
    <dbReference type="NCBI Taxonomy" id="2793071"/>
    <lineage>
        <taxon>Bacteria</taxon>
        <taxon>Pseudomonadati</taxon>
        <taxon>Bacteroidota</taxon>
        <taxon>Sphingobacteriia</taxon>
        <taxon>Sphingobacteriales</taxon>
        <taxon>Sphingobacteriaceae</taxon>
        <taxon>Mucilaginibacter</taxon>
    </lineage>
</organism>
<dbReference type="GO" id="GO:0004781">
    <property type="term" value="F:sulfate adenylyltransferase (ATP) activity"/>
    <property type="evidence" value="ECO:0007669"/>
    <property type="project" value="UniProtKB-EC"/>
</dbReference>
<dbReference type="InterPro" id="IPR009000">
    <property type="entry name" value="Transl_B-barrel_sf"/>
</dbReference>
<dbReference type="InterPro" id="IPR011779">
    <property type="entry name" value="SO4_adenylTrfase_lsu"/>
</dbReference>
<dbReference type="InterPro" id="IPR044139">
    <property type="entry name" value="CysN_NoDQ_III"/>
</dbReference>
<name>A0A934PTC6_9SPHI</name>
<dbReference type="PRINTS" id="PR00315">
    <property type="entry name" value="ELONGATNFCT"/>
</dbReference>
<comment type="caution">
    <text evidence="8">The sequence shown here is derived from an EMBL/GenBank/DDBJ whole genome shotgun (WGS) entry which is preliminary data.</text>
</comment>
<dbReference type="PANTHER" id="PTHR23115">
    <property type="entry name" value="TRANSLATION FACTOR"/>
    <property type="match status" value="1"/>
</dbReference>
<dbReference type="Gene3D" id="2.40.30.10">
    <property type="entry name" value="Translation factors"/>
    <property type="match status" value="2"/>
</dbReference>
<dbReference type="InterPro" id="IPR009001">
    <property type="entry name" value="Transl_elong_EF1A/Init_IF2_C"/>
</dbReference>
<dbReference type="PROSITE" id="PS51722">
    <property type="entry name" value="G_TR_2"/>
    <property type="match status" value="1"/>
</dbReference>
<dbReference type="AlphaFoldDB" id="A0A934PTC6"/>
<dbReference type="CDD" id="cd04095">
    <property type="entry name" value="CysN_NoDQ_III"/>
    <property type="match status" value="1"/>
</dbReference>
<protein>
    <recommendedName>
        <fullName evidence="1">sulfate adenylyltransferase</fullName>
        <ecNumber evidence="1">2.7.7.4</ecNumber>
    </recommendedName>
</protein>
<dbReference type="EMBL" id="JAEHFW010000001">
    <property type="protein sequence ID" value="MBK0378806.1"/>
    <property type="molecule type" value="Genomic_DNA"/>
</dbReference>
<dbReference type="InterPro" id="IPR050100">
    <property type="entry name" value="TRAFAC_GTPase_members"/>
</dbReference>